<keyword evidence="2" id="KW-1185">Reference proteome</keyword>
<gene>
    <name evidence="1" type="ORF">CSKR_109984</name>
</gene>
<evidence type="ECO:0000313" key="1">
    <source>
        <dbReference type="EMBL" id="KAG5448407.1"/>
    </source>
</evidence>
<reference evidence="1 2" key="2">
    <citation type="journal article" date="2021" name="Genomics">
        <title>High-quality reference genome for Clonorchis sinensis.</title>
        <authorList>
            <person name="Young N.D."/>
            <person name="Stroehlein A.J."/>
            <person name="Kinkar L."/>
            <person name="Wang T."/>
            <person name="Sohn W.M."/>
            <person name="Chang B.C.H."/>
            <person name="Kaur P."/>
            <person name="Weisz D."/>
            <person name="Dudchenko O."/>
            <person name="Aiden E.L."/>
            <person name="Korhonen P.K."/>
            <person name="Gasser R.B."/>
        </authorList>
    </citation>
    <scope>NUCLEOTIDE SEQUENCE [LARGE SCALE GENOMIC DNA]</scope>
    <source>
        <strain evidence="1">Cs-k2</strain>
    </source>
</reference>
<reference evidence="1 2" key="1">
    <citation type="journal article" date="2018" name="Biotechnol. Adv.">
        <title>Improved genomic resources and new bioinformatic workflow for the carcinogenic parasite Clonorchis sinensis: Biotechnological implications.</title>
        <authorList>
            <person name="Wang D."/>
            <person name="Korhonen P.K."/>
            <person name="Gasser R.B."/>
            <person name="Young N.D."/>
        </authorList>
    </citation>
    <scope>NUCLEOTIDE SEQUENCE [LARGE SCALE GENOMIC DNA]</scope>
    <source>
        <strain evidence="1">Cs-k2</strain>
    </source>
</reference>
<organism evidence="1 2">
    <name type="scientific">Clonorchis sinensis</name>
    <name type="common">Chinese liver fluke</name>
    <dbReference type="NCBI Taxonomy" id="79923"/>
    <lineage>
        <taxon>Eukaryota</taxon>
        <taxon>Metazoa</taxon>
        <taxon>Spiralia</taxon>
        <taxon>Lophotrochozoa</taxon>
        <taxon>Platyhelminthes</taxon>
        <taxon>Trematoda</taxon>
        <taxon>Digenea</taxon>
        <taxon>Opisthorchiida</taxon>
        <taxon>Opisthorchiata</taxon>
        <taxon>Opisthorchiidae</taxon>
        <taxon>Clonorchis</taxon>
    </lineage>
</organism>
<name>A0A3R7FI61_CLOSI</name>
<dbReference type="EMBL" id="NIRI02000042">
    <property type="protein sequence ID" value="KAG5448407.1"/>
    <property type="molecule type" value="Genomic_DNA"/>
</dbReference>
<dbReference type="AlphaFoldDB" id="A0A3R7FI61"/>
<proteinExistence type="predicted"/>
<dbReference type="Proteomes" id="UP000286415">
    <property type="component" value="Unassembled WGS sequence"/>
</dbReference>
<evidence type="ECO:0000313" key="2">
    <source>
        <dbReference type="Proteomes" id="UP000286415"/>
    </source>
</evidence>
<dbReference type="InParanoid" id="A0A3R7FI61"/>
<protein>
    <submittedName>
        <fullName evidence="1">Uncharacterized protein</fullName>
    </submittedName>
</protein>
<sequence>MKNLEELTEVFASHALRRGYQGCTLIGFNSPSDDGYNCCVVNTDGGANYLVLSMIITKISSALASCGPFSTFMFSYIHFPLPNPSDLISSQSPNTSFVPLPSKIKQKIVQLPCYPKKARELGYCQVVQA</sequence>
<accession>A0A3R7FI61</accession>
<comment type="caution">
    <text evidence="1">The sequence shown here is derived from an EMBL/GenBank/DDBJ whole genome shotgun (WGS) entry which is preliminary data.</text>
</comment>